<sequence length="159" mass="18979">MYNLTIIREPNDYEGNTIYGEVLVFQSTEQSGIEHKLKDYLRDHLYLYRTDANCNYGDIMFIVTHNGAVIEHVNMTNVMDFYNYTDTSFPLDNYFSTVFDALRKNVAKNDRFCTNFRLLETNTRKNLSKKYDEEHKKNQEIQRLHELMKKYPNEVKYGS</sequence>
<organism evidence="1">
    <name type="scientific">Escherichia phage fEgEco12</name>
    <dbReference type="NCBI Taxonomy" id="3158837"/>
    <lineage>
        <taxon>Viruses</taxon>
        <taxon>Duplodnaviria</taxon>
        <taxon>Heunggongvirae</taxon>
        <taxon>Uroviricota</taxon>
        <taxon>Caudoviricetes</taxon>
    </lineage>
</organism>
<proteinExistence type="predicted"/>
<reference evidence="1" key="1">
    <citation type="submission" date="2024-05" db="EMBL/GenBank/DDBJ databases">
        <authorList>
            <person name="Badawy S."/>
            <person name="Skurnik M."/>
        </authorList>
    </citation>
    <scope>NUCLEOTIDE SEQUENCE</scope>
</reference>
<protein>
    <submittedName>
        <fullName evidence="1">Uncharacterized protein</fullName>
    </submittedName>
</protein>
<dbReference type="EMBL" id="PP777464">
    <property type="protein sequence ID" value="XBS49347.1"/>
    <property type="molecule type" value="Genomic_DNA"/>
</dbReference>
<name>A0AAU7PJ35_9CAUD</name>
<accession>A0AAU7PJ35</accession>
<evidence type="ECO:0000313" key="1">
    <source>
        <dbReference type="EMBL" id="XBS49347.1"/>
    </source>
</evidence>